<protein>
    <submittedName>
        <fullName evidence="7">Chtf8_0 protein</fullName>
    </submittedName>
</protein>
<evidence type="ECO:0000256" key="2">
    <source>
        <dbReference type="ARBA" id="ARBA00022705"/>
    </source>
</evidence>
<sequence>GVNAKVLFRCEKLLFLFVFTLYSKMPILIKTSSPTTLEEYAIVELQGDLEIRSGGVNAKVLFRCEKLLFLFVFTLYSKMPILIKTSSPTTLEEYAIVELQGDLEIRSGENIHNLFIGDLYYNKYGQPILIIGHHILQGREQKLEKPFAVLEKLKSKDGKSSLNDTNMDSNATLNRTIDCTILDSTVALENKSRQNTEYVVRALCTKKLIFKSRPKPIIANVATSV</sequence>
<dbReference type="EMBL" id="GBYB01015149">
    <property type="protein sequence ID" value="JAG84916.1"/>
    <property type="molecule type" value="Transcribed_RNA"/>
</dbReference>
<gene>
    <name evidence="7" type="primary">Chtf8_0</name>
    <name evidence="7" type="ORF">g.74363</name>
</gene>
<keyword evidence="4" id="KW-0539">Nucleus</keyword>
<feature type="non-terminal residue" evidence="7">
    <location>
        <position position="1"/>
    </location>
</feature>
<dbReference type="GO" id="GO:0006260">
    <property type="term" value="P:DNA replication"/>
    <property type="evidence" value="ECO:0007669"/>
    <property type="project" value="UniProtKB-KW"/>
</dbReference>
<dbReference type="GO" id="GO:0003677">
    <property type="term" value="F:DNA binding"/>
    <property type="evidence" value="ECO:0007669"/>
    <property type="project" value="UniProtKB-KW"/>
</dbReference>
<comment type="subcellular location">
    <subcellularLocation>
        <location evidence="1">Nucleus</location>
    </subcellularLocation>
</comment>
<reference evidence="7" key="1">
    <citation type="submission" date="2015-01" db="EMBL/GenBank/DDBJ databases">
        <title>Transcriptome Assembly of Fopius arisanus.</title>
        <authorList>
            <person name="Geib S."/>
        </authorList>
    </citation>
    <scope>NUCLEOTIDE SEQUENCE</scope>
</reference>
<dbReference type="Pfam" id="PF09696">
    <property type="entry name" value="Ctf8"/>
    <property type="match status" value="1"/>
</dbReference>
<evidence type="ECO:0000256" key="5">
    <source>
        <dbReference type="ARBA" id="ARBA00023306"/>
    </source>
</evidence>
<dbReference type="InterPro" id="IPR018607">
    <property type="entry name" value="Ctf8"/>
</dbReference>
<dbReference type="AlphaFoldDB" id="A0A0C9REY2"/>
<keyword evidence="5" id="KW-0131">Cell cycle</keyword>
<comment type="similarity">
    <text evidence="6">Belongs to the CTF8 family.</text>
</comment>
<keyword evidence="3" id="KW-0238">DNA-binding</keyword>
<evidence type="ECO:0000256" key="6">
    <source>
        <dbReference type="ARBA" id="ARBA00038447"/>
    </source>
</evidence>
<name>A0A0C9REY2_9HYME</name>
<evidence type="ECO:0000313" key="7">
    <source>
        <dbReference type="EMBL" id="JAG84916.1"/>
    </source>
</evidence>
<keyword evidence="2" id="KW-0235">DNA replication</keyword>
<dbReference type="PANTHER" id="PTHR28605:SF1">
    <property type="entry name" value="CHROMOSOME TRANSMISSION FIDELITY FACTOR 8"/>
    <property type="match status" value="1"/>
</dbReference>
<evidence type="ECO:0000256" key="1">
    <source>
        <dbReference type="ARBA" id="ARBA00004123"/>
    </source>
</evidence>
<evidence type="ECO:0000256" key="4">
    <source>
        <dbReference type="ARBA" id="ARBA00023242"/>
    </source>
</evidence>
<dbReference type="PANTHER" id="PTHR28605">
    <property type="entry name" value="CTF8, CHROMOSOME TRANSMISSION FIDELITY FACTOR 8 HOMOLOG (S. CEREVISIAE)"/>
    <property type="match status" value="1"/>
</dbReference>
<accession>A0A0C9REY2</accession>
<evidence type="ECO:0000256" key="3">
    <source>
        <dbReference type="ARBA" id="ARBA00023125"/>
    </source>
</evidence>
<proteinExistence type="inferred from homology"/>
<dbReference type="GO" id="GO:0007064">
    <property type="term" value="P:mitotic sister chromatid cohesion"/>
    <property type="evidence" value="ECO:0007669"/>
    <property type="project" value="InterPro"/>
</dbReference>
<dbReference type="GO" id="GO:0031390">
    <property type="term" value="C:Ctf18 RFC-like complex"/>
    <property type="evidence" value="ECO:0007669"/>
    <property type="project" value="InterPro"/>
</dbReference>
<organism evidence="7">
    <name type="scientific">Fopius arisanus</name>
    <dbReference type="NCBI Taxonomy" id="64838"/>
    <lineage>
        <taxon>Eukaryota</taxon>
        <taxon>Metazoa</taxon>
        <taxon>Ecdysozoa</taxon>
        <taxon>Arthropoda</taxon>
        <taxon>Hexapoda</taxon>
        <taxon>Insecta</taxon>
        <taxon>Pterygota</taxon>
        <taxon>Neoptera</taxon>
        <taxon>Endopterygota</taxon>
        <taxon>Hymenoptera</taxon>
        <taxon>Apocrita</taxon>
        <taxon>Ichneumonoidea</taxon>
        <taxon>Braconidae</taxon>
        <taxon>Opiinae</taxon>
        <taxon>Fopius</taxon>
    </lineage>
</organism>